<dbReference type="NCBIfam" id="TIGR02532">
    <property type="entry name" value="IV_pilin_GFxxxE"/>
    <property type="match status" value="1"/>
</dbReference>
<evidence type="ECO:0000259" key="11">
    <source>
        <dbReference type="Pfam" id="PF08334"/>
    </source>
</evidence>
<evidence type="ECO:0000256" key="6">
    <source>
        <dbReference type="ARBA" id="ARBA00022519"/>
    </source>
</evidence>
<organism evidence="12 13">
    <name type="scientific">Limihaloglobus sulfuriphilus</name>
    <dbReference type="NCBI Taxonomy" id="1851148"/>
    <lineage>
        <taxon>Bacteria</taxon>
        <taxon>Pseudomonadati</taxon>
        <taxon>Planctomycetota</taxon>
        <taxon>Phycisphaerae</taxon>
        <taxon>Sedimentisphaerales</taxon>
        <taxon>Sedimentisphaeraceae</taxon>
        <taxon>Limihaloglobus</taxon>
    </lineage>
</organism>
<sequence length="148" mass="16101">MNKAKNNKKRIAGFSMIELMAVLIVIGLLGGLVALNIGNFTDRGRITTTRAKLKNLHGAVNQFKSDTGRYPSEEEGLIILIEDPGDVSNYPEGGYIETTEIPLDGWDNEFYYELYPPSGKPFHILSFGADGEPGGEGVNADLSSTDAY</sequence>
<dbReference type="NCBIfam" id="TIGR01710">
    <property type="entry name" value="typeII_sec_gspG"/>
    <property type="match status" value="1"/>
</dbReference>
<dbReference type="InterPro" id="IPR013545">
    <property type="entry name" value="T2SS_protein-GspG_C"/>
</dbReference>
<dbReference type="RefSeq" id="WP_146684465.1">
    <property type="nucleotide sequence ID" value="NZ_CP019646.1"/>
</dbReference>
<dbReference type="InterPro" id="IPR000983">
    <property type="entry name" value="Bac_GSPG_pilin"/>
</dbReference>
<evidence type="ECO:0000256" key="8">
    <source>
        <dbReference type="ARBA" id="ARBA00022989"/>
    </source>
</evidence>
<dbReference type="EMBL" id="CP019646">
    <property type="protein sequence ID" value="AQQ72254.1"/>
    <property type="molecule type" value="Genomic_DNA"/>
</dbReference>
<keyword evidence="6" id="KW-0997">Cell inner membrane</keyword>
<evidence type="ECO:0000256" key="2">
    <source>
        <dbReference type="ARBA" id="ARBA00009984"/>
    </source>
</evidence>
<dbReference type="Gene3D" id="3.30.700.10">
    <property type="entry name" value="Glycoprotein, Type 4 Pilin"/>
    <property type="match status" value="1"/>
</dbReference>
<gene>
    <name evidence="12" type="primary">xcpT_21</name>
    <name evidence="12" type="ORF">SMSP2_02635</name>
</gene>
<name>A0A1Q2MHX0_9BACT</name>
<dbReference type="KEGG" id="pbas:SMSP2_02635"/>
<reference evidence="13" key="1">
    <citation type="submission" date="2017-02" db="EMBL/GenBank/DDBJ databases">
        <title>Comparative genomics and description of representatives of a novel lineage of planctomycetes thriving in anoxic sediments.</title>
        <authorList>
            <person name="Spring S."/>
            <person name="Bunk B."/>
            <person name="Sproer C."/>
        </authorList>
    </citation>
    <scope>NUCLEOTIDE SEQUENCE [LARGE SCALE GENOMIC DNA]</scope>
    <source>
        <strain evidence="13">SM-Chi-D1</strain>
    </source>
</reference>
<dbReference type="PRINTS" id="PR00813">
    <property type="entry name" value="BCTERIALGSPG"/>
</dbReference>
<evidence type="ECO:0000256" key="7">
    <source>
        <dbReference type="ARBA" id="ARBA00022692"/>
    </source>
</evidence>
<dbReference type="STRING" id="1851148.SMSP2_02635"/>
<dbReference type="Pfam" id="PF07963">
    <property type="entry name" value="N_methyl"/>
    <property type="match status" value="1"/>
</dbReference>
<keyword evidence="7 10" id="KW-0812">Transmembrane</keyword>
<evidence type="ECO:0000256" key="10">
    <source>
        <dbReference type="SAM" id="Phobius"/>
    </source>
</evidence>
<dbReference type="GO" id="GO:0005886">
    <property type="term" value="C:plasma membrane"/>
    <property type="evidence" value="ECO:0007669"/>
    <property type="project" value="UniProtKB-SubCell"/>
</dbReference>
<keyword evidence="4" id="KW-1003">Cell membrane</keyword>
<evidence type="ECO:0000256" key="3">
    <source>
        <dbReference type="ARBA" id="ARBA00020042"/>
    </source>
</evidence>
<keyword evidence="8 10" id="KW-1133">Transmembrane helix</keyword>
<evidence type="ECO:0000256" key="1">
    <source>
        <dbReference type="ARBA" id="ARBA00004377"/>
    </source>
</evidence>
<keyword evidence="5" id="KW-0488">Methylation</keyword>
<dbReference type="AlphaFoldDB" id="A0A1Q2MHX0"/>
<comment type="subcellular location">
    <subcellularLocation>
        <location evidence="1">Cell inner membrane</location>
        <topology evidence="1">Single-pass membrane protein</topology>
    </subcellularLocation>
</comment>
<proteinExistence type="inferred from homology"/>
<dbReference type="SUPFAM" id="SSF54523">
    <property type="entry name" value="Pili subunits"/>
    <property type="match status" value="1"/>
</dbReference>
<dbReference type="InterPro" id="IPR012902">
    <property type="entry name" value="N_methyl_site"/>
</dbReference>
<comment type="similarity">
    <text evidence="2">Belongs to the GSP G family.</text>
</comment>
<dbReference type="GO" id="GO:0015628">
    <property type="term" value="P:protein secretion by the type II secretion system"/>
    <property type="evidence" value="ECO:0007669"/>
    <property type="project" value="InterPro"/>
</dbReference>
<feature type="domain" description="Type II secretion system protein GspG C-terminal" evidence="11">
    <location>
        <begin position="39"/>
        <end position="144"/>
    </location>
</feature>
<protein>
    <recommendedName>
        <fullName evidence="3">Type II secretion system core protein G</fullName>
    </recommendedName>
</protein>
<dbReference type="Pfam" id="PF08334">
    <property type="entry name" value="T2SSG"/>
    <property type="match status" value="1"/>
</dbReference>
<dbReference type="Proteomes" id="UP000188181">
    <property type="component" value="Chromosome"/>
</dbReference>
<dbReference type="OrthoDB" id="9795612at2"/>
<keyword evidence="13" id="KW-1185">Reference proteome</keyword>
<evidence type="ECO:0000256" key="9">
    <source>
        <dbReference type="ARBA" id="ARBA00023136"/>
    </source>
</evidence>
<dbReference type="GO" id="GO:0015627">
    <property type="term" value="C:type II protein secretion system complex"/>
    <property type="evidence" value="ECO:0007669"/>
    <property type="project" value="InterPro"/>
</dbReference>
<dbReference type="InterPro" id="IPR010054">
    <property type="entry name" value="Type2_sec_GspG"/>
</dbReference>
<dbReference type="InterPro" id="IPR045584">
    <property type="entry name" value="Pilin-like"/>
</dbReference>
<keyword evidence="9 10" id="KW-0472">Membrane</keyword>
<feature type="transmembrane region" description="Helical" evidence="10">
    <location>
        <begin position="12"/>
        <end position="35"/>
    </location>
</feature>
<accession>A0A1Q2MHX0</accession>
<evidence type="ECO:0000256" key="5">
    <source>
        <dbReference type="ARBA" id="ARBA00022481"/>
    </source>
</evidence>
<evidence type="ECO:0000313" key="13">
    <source>
        <dbReference type="Proteomes" id="UP000188181"/>
    </source>
</evidence>
<evidence type="ECO:0000313" key="12">
    <source>
        <dbReference type="EMBL" id="AQQ72254.1"/>
    </source>
</evidence>
<evidence type="ECO:0000256" key="4">
    <source>
        <dbReference type="ARBA" id="ARBA00022475"/>
    </source>
</evidence>